<evidence type="ECO:0000259" key="5">
    <source>
        <dbReference type="Pfam" id="PF01494"/>
    </source>
</evidence>
<evidence type="ECO:0000256" key="4">
    <source>
        <dbReference type="SAM" id="MobiDB-lite"/>
    </source>
</evidence>
<dbReference type="AlphaFoldDB" id="A0A317K084"/>
<comment type="cofactor">
    <cofactor evidence="1">
        <name>FAD</name>
        <dbReference type="ChEBI" id="CHEBI:57692"/>
    </cofactor>
</comment>
<evidence type="ECO:0000313" key="7">
    <source>
        <dbReference type="Proteomes" id="UP000245683"/>
    </source>
</evidence>
<dbReference type="Gene3D" id="3.50.50.60">
    <property type="entry name" value="FAD/NAD(P)-binding domain"/>
    <property type="match status" value="1"/>
</dbReference>
<dbReference type="GO" id="GO:0071949">
    <property type="term" value="F:FAD binding"/>
    <property type="evidence" value="ECO:0007669"/>
    <property type="project" value="InterPro"/>
</dbReference>
<keyword evidence="2" id="KW-0285">Flavoprotein</keyword>
<dbReference type="InterPro" id="IPR002938">
    <property type="entry name" value="FAD-bd"/>
</dbReference>
<dbReference type="Pfam" id="PF01494">
    <property type="entry name" value="FAD_binding_3"/>
    <property type="match status" value="1"/>
</dbReference>
<reference evidence="7" key="1">
    <citation type="submission" date="2018-05" db="EMBL/GenBank/DDBJ databases">
        <title>Micromonospora globispora sp. nov. and Micromonospora rugosa sp. nov., isolated from marine sediment.</title>
        <authorList>
            <person name="Carro L."/>
            <person name="Aysel V."/>
            <person name="Cetin D."/>
            <person name="Igual J.M."/>
            <person name="Klenk H.-P."/>
            <person name="Trujillo M.E."/>
            <person name="Sahin N."/>
        </authorList>
    </citation>
    <scope>NUCLEOTIDE SEQUENCE [LARGE SCALE GENOMIC DNA]</scope>
    <source>
        <strain evidence="7">S2904</strain>
    </source>
</reference>
<evidence type="ECO:0000256" key="3">
    <source>
        <dbReference type="ARBA" id="ARBA00022827"/>
    </source>
</evidence>
<name>A0A317K084_9ACTN</name>
<evidence type="ECO:0000313" key="6">
    <source>
        <dbReference type="EMBL" id="PWU46331.1"/>
    </source>
</evidence>
<feature type="domain" description="FAD-binding" evidence="5">
    <location>
        <begin position="13"/>
        <end position="50"/>
    </location>
</feature>
<evidence type="ECO:0000256" key="1">
    <source>
        <dbReference type="ARBA" id="ARBA00001974"/>
    </source>
</evidence>
<keyword evidence="3" id="KW-0274">FAD</keyword>
<dbReference type="InterPro" id="IPR050641">
    <property type="entry name" value="RIFMO-like"/>
</dbReference>
<protein>
    <recommendedName>
        <fullName evidence="5">FAD-binding domain-containing protein</fullName>
    </recommendedName>
</protein>
<gene>
    <name evidence="6" type="ORF">DLJ46_18375</name>
</gene>
<feature type="compositionally biased region" description="Polar residues" evidence="4">
    <location>
        <begin position="61"/>
        <end position="72"/>
    </location>
</feature>
<dbReference type="Proteomes" id="UP000245683">
    <property type="component" value="Unassembled WGS sequence"/>
</dbReference>
<evidence type="ECO:0000256" key="2">
    <source>
        <dbReference type="ARBA" id="ARBA00022630"/>
    </source>
</evidence>
<dbReference type="GO" id="GO:0016709">
    <property type="term" value="F:oxidoreductase activity, acting on paired donors, with incorporation or reduction of molecular oxygen, NAD(P)H as one donor, and incorporation of one atom of oxygen"/>
    <property type="evidence" value="ECO:0007669"/>
    <property type="project" value="UniProtKB-ARBA"/>
</dbReference>
<dbReference type="InterPro" id="IPR036188">
    <property type="entry name" value="FAD/NAD-bd_sf"/>
</dbReference>
<accession>A0A317K084</accession>
<dbReference type="PANTHER" id="PTHR43004">
    <property type="entry name" value="TRK SYSTEM POTASSIUM UPTAKE PROTEIN"/>
    <property type="match status" value="1"/>
</dbReference>
<sequence length="92" mass="9982">MDCLRPGPLRPGAADLGWKLAAAITGWAGPELLDSYETERRPMAQRAIAEAERNMKVLPLISSNSSSMTTDPPASERAQTRPPQCDGPRPPR</sequence>
<proteinExistence type="predicted"/>
<organism evidence="6 7">
    <name type="scientific">Micromonospora globispora</name>
    <dbReference type="NCBI Taxonomy" id="1450148"/>
    <lineage>
        <taxon>Bacteria</taxon>
        <taxon>Bacillati</taxon>
        <taxon>Actinomycetota</taxon>
        <taxon>Actinomycetes</taxon>
        <taxon>Micromonosporales</taxon>
        <taxon>Micromonosporaceae</taxon>
        <taxon>Micromonospora</taxon>
    </lineage>
</organism>
<comment type="caution">
    <text evidence="6">The sequence shown here is derived from an EMBL/GenBank/DDBJ whole genome shotgun (WGS) entry which is preliminary data.</text>
</comment>
<dbReference type="PANTHER" id="PTHR43004:SF19">
    <property type="entry name" value="BINDING MONOOXYGENASE, PUTATIVE (JCVI)-RELATED"/>
    <property type="match status" value="1"/>
</dbReference>
<dbReference type="EMBL" id="QGSV01000222">
    <property type="protein sequence ID" value="PWU46331.1"/>
    <property type="molecule type" value="Genomic_DNA"/>
</dbReference>
<dbReference type="PRINTS" id="PR00420">
    <property type="entry name" value="RNGMNOXGNASE"/>
</dbReference>
<keyword evidence="7" id="KW-1185">Reference proteome</keyword>
<dbReference type="RefSeq" id="WP_109945871.1">
    <property type="nucleotide sequence ID" value="NZ_QGSV01000222.1"/>
</dbReference>
<feature type="region of interest" description="Disordered" evidence="4">
    <location>
        <begin position="59"/>
        <end position="92"/>
    </location>
</feature>
<dbReference type="OrthoDB" id="8670884at2"/>